<dbReference type="Pfam" id="PF00359">
    <property type="entry name" value="PTS_EIIA_2"/>
    <property type="match status" value="1"/>
</dbReference>
<sequence>MLLTDLIKEDRVILNLTSVRKKDVIKEMAEHFHKLGLVDDVNKFINKILERESIESTGIGEGVAIPHARCDSVKELSVVFARSEQGVDFESMDGKPVHLIFMIGAPQDVKKEYLQTIAKIARLLKTR</sequence>
<dbReference type="PANTHER" id="PTHR47738">
    <property type="entry name" value="PTS SYSTEM FRUCTOSE-LIKE EIIA COMPONENT-RELATED"/>
    <property type="match status" value="1"/>
</dbReference>
<evidence type="ECO:0000256" key="4">
    <source>
        <dbReference type="ARBA" id="ARBA00022597"/>
    </source>
</evidence>
<evidence type="ECO:0000256" key="1">
    <source>
        <dbReference type="ARBA" id="ARBA00004496"/>
    </source>
</evidence>
<dbReference type="Gene3D" id="3.40.930.10">
    <property type="entry name" value="Mannitol-specific EII, Chain A"/>
    <property type="match status" value="1"/>
</dbReference>
<dbReference type="InterPro" id="IPR051541">
    <property type="entry name" value="PTS_SugarTrans_NitroReg"/>
</dbReference>
<evidence type="ECO:0000256" key="2">
    <source>
        <dbReference type="ARBA" id="ARBA00022448"/>
    </source>
</evidence>
<feature type="domain" description="PTS EIIA type-2" evidence="7">
    <location>
        <begin position="5"/>
        <end position="127"/>
    </location>
</feature>
<dbReference type="CDD" id="cd00211">
    <property type="entry name" value="PTS_IIA_fru"/>
    <property type="match status" value="1"/>
</dbReference>
<name>A0A7C0VDU9_UNCW3</name>
<dbReference type="NCBIfam" id="TIGR00848">
    <property type="entry name" value="fruA"/>
    <property type="match status" value="1"/>
</dbReference>
<proteinExistence type="predicted"/>
<comment type="caution">
    <text evidence="8">The sequence shown here is derived from an EMBL/GenBank/DDBJ whole genome shotgun (WGS) entry which is preliminary data.</text>
</comment>
<dbReference type="GO" id="GO:0016020">
    <property type="term" value="C:membrane"/>
    <property type="evidence" value="ECO:0007669"/>
    <property type="project" value="InterPro"/>
</dbReference>
<dbReference type="InterPro" id="IPR004715">
    <property type="entry name" value="PTS_IIA_fruc"/>
</dbReference>
<dbReference type="PROSITE" id="PS00372">
    <property type="entry name" value="PTS_EIIA_TYPE_2_HIS"/>
    <property type="match status" value="1"/>
</dbReference>
<gene>
    <name evidence="8" type="ORF">ENF18_05755</name>
</gene>
<dbReference type="InterPro" id="IPR002178">
    <property type="entry name" value="PTS_EIIA_type-2_dom"/>
</dbReference>
<keyword evidence="4" id="KW-0762">Sugar transport</keyword>
<evidence type="ECO:0000259" key="7">
    <source>
        <dbReference type="PROSITE" id="PS51094"/>
    </source>
</evidence>
<keyword evidence="5" id="KW-0808">Transferase</keyword>
<comment type="subcellular location">
    <subcellularLocation>
        <location evidence="1">Cytoplasm</location>
    </subcellularLocation>
</comment>
<evidence type="ECO:0000256" key="3">
    <source>
        <dbReference type="ARBA" id="ARBA00022553"/>
    </source>
</evidence>
<protein>
    <submittedName>
        <fullName evidence="8">PTS fructose transporter subunit IIC</fullName>
    </submittedName>
</protein>
<accession>A0A7C0VDU9</accession>
<dbReference type="GO" id="GO:0005737">
    <property type="term" value="C:cytoplasm"/>
    <property type="evidence" value="ECO:0007669"/>
    <property type="project" value="UniProtKB-SubCell"/>
</dbReference>
<dbReference type="SUPFAM" id="SSF55804">
    <property type="entry name" value="Phoshotransferase/anion transport protein"/>
    <property type="match status" value="1"/>
</dbReference>
<keyword evidence="3" id="KW-0597">Phosphoprotein</keyword>
<dbReference type="EMBL" id="DQWE01000274">
    <property type="protein sequence ID" value="HDI83278.1"/>
    <property type="molecule type" value="Genomic_DNA"/>
</dbReference>
<keyword evidence="6" id="KW-0598">Phosphotransferase system</keyword>
<dbReference type="GO" id="GO:0009401">
    <property type="term" value="P:phosphoenolpyruvate-dependent sugar phosphotransferase system"/>
    <property type="evidence" value="ECO:0007669"/>
    <property type="project" value="UniProtKB-KW"/>
</dbReference>
<evidence type="ECO:0000313" key="8">
    <source>
        <dbReference type="EMBL" id="HDI83278.1"/>
    </source>
</evidence>
<dbReference type="PROSITE" id="PS51094">
    <property type="entry name" value="PTS_EIIA_TYPE_2"/>
    <property type="match status" value="1"/>
</dbReference>
<reference evidence="8" key="1">
    <citation type="journal article" date="2020" name="mSystems">
        <title>Genome- and Community-Level Interaction Insights into Carbon Utilization and Element Cycling Functions of Hydrothermarchaeota in Hydrothermal Sediment.</title>
        <authorList>
            <person name="Zhou Z."/>
            <person name="Liu Y."/>
            <person name="Xu W."/>
            <person name="Pan J."/>
            <person name="Luo Z.H."/>
            <person name="Li M."/>
        </authorList>
    </citation>
    <scope>NUCLEOTIDE SEQUENCE [LARGE SCALE GENOMIC DNA]</scope>
    <source>
        <strain evidence="8">HyVt-102</strain>
    </source>
</reference>
<dbReference type="InterPro" id="IPR016152">
    <property type="entry name" value="PTrfase/Anion_transptr"/>
</dbReference>
<dbReference type="GO" id="GO:0008982">
    <property type="term" value="F:protein-N(PI)-phosphohistidine-sugar phosphotransferase activity"/>
    <property type="evidence" value="ECO:0007669"/>
    <property type="project" value="InterPro"/>
</dbReference>
<feature type="non-terminal residue" evidence="8">
    <location>
        <position position="127"/>
    </location>
</feature>
<evidence type="ECO:0000256" key="5">
    <source>
        <dbReference type="ARBA" id="ARBA00022679"/>
    </source>
</evidence>
<dbReference type="Proteomes" id="UP000885847">
    <property type="component" value="Unassembled WGS sequence"/>
</dbReference>
<dbReference type="FunFam" id="3.40.930.10:FF:000009">
    <property type="entry name" value="PTS system, fructose specific IIABC component"/>
    <property type="match status" value="1"/>
</dbReference>
<organism evidence="8">
    <name type="scientific">candidate division WOR-3 bacterium</name>
    <dbReference type="NCBI Taxonomy" id="2052148"/>
    <lineage>
        <taxon>Bacteria</taxon>
        <taxon>Bacteria division WOR-3</taxon>
    </lineage>
</organism>
<evidence type="ECO:0000256" key="6">
    <source>
        <dbReference type="ARBA" id="ARBA00022683"/>
    </source>
</evidence>
<keyword evidence="2" id="KW-0813">Transport</keyword>
<dbReference type="AlphaFoldDB" id="A0A7C0VDU9"/>